<keyword evidence="3" id="KW-1185">Reference proteome</keyword>
<sequence>MGTRASLAPTRGSPDHRALQCSGRGWPGPVRPLSDGRSPSLPALLSQGPPLVRGDPEQAPAPVGRSDGREGSSLSKRLFQSCTRSLSHTGSSFIRGAAPQAQVVPTTQGLGVAALSRARGLTASLPWQSPPLPGLVFSSPRGGAAATPRPSVPDTQSIWGGGLKGWGELPSPATSLGGVRRAFRILVDGGRLGALRDASAHGAILAPRQITVYVQYFINALS</sequence>
<dbReference type="EMBL" id="JANPWB010000009">
    <property type="protein sequence ID" value="KAJ1157915.1"/>
    <property type="molecule type" value="Genomic_DNA"/>
</dbReference>
<organism evidence="2 3">
    <name type="scientific">Pleurodeles waltl</name>
    <name type="common">Iberian ribbed newt</name>
    <dbReference type="NCBI Taxonomy" id="8319"/>
    <lineage>
        <taxon>Eukaryota</taxon>
        <taxon>Metazoa</taxon>
        <taxon>Chordata</taxon>
        <taxon>Craniata</taxon>
        <taxon>Vertebrata</taxon>
        <taxon>Euteleostomi</taxon>
        <taxon>Amphibia</taxon>
        <taxon>Batrachia</taxon>
        <taxon>Caudata</taxon>
        <taxon>Salamandroidea</taxon>
        <taxon>Salamandridae</taxon>
        <taxon>Pleurodelinae</taxon>
        <taxon>Pleurodeles</taxon>
    </lineage>
</organism>
<evidence type="ECO:0000313" key="3">
    <source>
        <dbReference type="Proteomes" id="UP001066276"/>
    </source>
</evidence>
<dbReference type="Proteomes" id="UP001066276">
    <property type="component" value="Chromosome 5"/>
</dbReference>
<reference evidence="2" key="1">
    <citation type="journal article" date="2022" name="bioRxiv">
        <title>Sequencing and chromosome-scale assembly of the giantPleurodeles waltlgenome.</title>
        <authorList>
            <person name="Brown T."/>
            <person name="Elewa A."/>
            <person name="Iarovenko S."/>
            <person name="Subramanian E."/>
            <person name="Araus A.J."/>
            <person name="Petzold A."/>
            <person name="Susuki M."/>
            <person name="Suzuki K.-i.T."/>
            <person name="Hayashi T."/>
            <person name="Toyoda A."/>
            <person name="Oliveira C."/>
            <person name="Osipova E."/>
            <person name="Leigh N.D."/>
            <person name="Simon A."/>
            <person name="Yun M.H."/>
        </authorList>
    </citation>
    <scope>NUCLEOTIDE SEQUENCE</scope>
    <source>
        <strain evidence="2">20211129_DDA</strain>
        <tissue evidence="2">Liver</tissue>
    </source>
</reference>
<gene>
    <name evidence="2" type="ORF">NDU88_010612</name>
</gene>
<dbReference type="AlphaFoldDB" id="A0AAV7S2F0"/>
<comment type="caution">
    <text evidence="2">The sequence shown here is derived from an EMBL/GenBank/DDBJ whole genome shotgun (WGS) entry which is preliminary data.</text>
</comment>
<feature type="region of interest" description="Disordered" evidence="1">
    <location>
        <begin position="1"/>
        <end position="75"/>
    </location>
</feature>
<name>A0AAV7S2F0_PLEWA</name>
<accession>A0AAV7S2F0</accession>
<evidence type="ECO:0000313" key="2">
    <source>
        <dbReference type="EMBL" id="KAJ1157915.1"/>
    </source>
</evidence>
<proteinExistence type="predicted"/>
<protein>
    <submittedName>
        <fullName evidence="2">Uncharacterized protein</fullName>
    </submittedName>
</protein>
<evidence type="ECO:0000256" key="1">
    <source>
        <dbReference type="SAM" id="MobiDB-lite"/>
    </source>
</evidence>